<organism evidence="1 2">
    <name type="scientific">Paraglomus brasilianum</name>
    <dbReference type="NCBI Taxonomy" id="144538"/>
    <lineage>
        <taxon>Eukaryota</taxon>
        <taxon>Fungi</taxon>
        <taxon>Fungi incertae sedis</taxon>
        <taxon>Mucoromycota</taxon>
        <taxon>Glomeromycotina</taxon>
        <taxon>Glomeromycetes</taxon>
        <taxon>Paraglomerales</taxon>
        <taxon>Paraglomeraceae</taxon>
        <taxon>Paraglomus</taxon>
    </lineage>
</organism>
<evidence type="ECO:0000313" key="2">
    <source>
        <dbReference type="Proteomes" id="UP000789739"/>
    </source>
</evidence>
<dbReference type="AlphaFoldDB" id="A0A9N9HEB5"/>
<feature type="non-terminal residue" evidence="1">
    <location>
        <position position="1"/>
    </location>
</feature>
<proteinExistence type="predicted"/>
<gene>
    <name evidence="1" type="ORF">PBRASI_LOCUS11120</name>
</gene>
<evidence type="ECO:0000313" key="1">
    <source>
        <dbReference type="EMBL" id="CAG8667432.1"/>
    </source>
</evidence>
<comment type="caution">
    <text evidence="1">The sequence shown here is derived from an EMBL/GenBank/DDBJ whole genome shotgun (WGS) entry which is preliminary data.</text>
</comment>
<dbReference type="EMBL" id="CAJVPI010004408">
    <property type="protein sequence ID" value="CAG8667432.1"/>
    <property type="molecule type" value="Genomic_DNA"/>
</dbReference>
<dbReference type="OrthoDB" id="2434933at2759"/>
<dbReference type="Proteomes" id="UP000789739">
    <property type="component" value="Unassembled WGS sequence"/>
</dbReference>
<keyword evidence="2" id="KW-1185">Reference proteome</keyword>
<reference evidence="1" key="1">
    <citation type="submission" date="2021-06" db="EMBL/GenBank/DDBJ databases">
        <authorList>
            <person name="Kallberg Y."/>
            <person name="Tangrot J."/>
            <person name="Rosling A."/>
        </authorList>
    </citation>
    <scope>NUCLEOTIDE SEQUENCE</scope>
    <source>
        <strain evidence="1">BR232B</strain>
    </source>
</reference>
<accession>A0A9N9HEB5</accession>
<name>A0A9N9HEB5_9GLOM</name>
<protein>
    <submittedName>
        <fullName evidence="1">3469_t:CDS:1</fullName>
    </submittedName>
</protein>
<sequence length="76" mass="8440">GMPSEKSLTLSSNLMTKSGLTSYFATTHSIGEFTGHENEWVTVHNQKIAEYGKEYSDDQLDYVLETMPGAIQLPVD</sequence>